<evidence type="ECO:0000313" key="1">
    <source>
        <dbReference type="EMBL" id="GBN83270.1"/>
    </source>
</evidence>
<evidence type="ECO:0000313" key="2">
    <source>
        <dbReference type="Proteomes" id="UP000499080"/>
    </source>
</evidence>
<gene>
    <name evidence="1" type="ORF">AVEN_96287_1</name>
</gene>
<protein>
    <submittedName>
        <fullName evidence="1">Uncharacterized protein</fullName>
    </submittedName>
</protein>
<keyword evidence="2" id="KW-1185">Reference proteome</keyword>
<accession>A0A4Y2S7Q9</accession>
<name>A0A4Y2S7Q9_ARAVE</name>
<dbReference type="Proteomes" id="UP000499080">
    <property type="component" value="Unassembled WGS sequence"/>
</dbReference>
<organism evidence="1 2">
    <name type="scientific">Araneus ventricosus</name>
    <name type="common">Orbweaver spider</name>
    <name type="synonym">Epeira ventricosa</name>
    <dbReference type="NCBI Taxonomy" id="182803"/>
    <lineage>
        <taxon>Eukaryota</taxon>
        <taxon>Metazoa</taxon>
        <taxon>Ecdysozoa</taxon>
        <taxon>Arthropoda</taxon>
        <taxon>Chelicerata</taxon>
        <taxon>Arachnida</taxon>
        <taxon>Araneae</taxon>
        <taxon>Araneomorphae</taxon>
        <taxon>Entelegynae</taxon>
        <taxon>Araneoidea</taxon>
        <taxon>Araneidae</taxon>
        <taxon>Araneus</taxon>
    </lineage>
</organism>
<proteinExistence type="predicted"/>
<dbReference type="AlphaFoldDB" id="A0A4Y2S7Q9"/>
<sequence length="191" mass="21114">MDLNSLIAGRRGCSDTEVANYENNGQDCGNGTKALDSTEKTIEGARKKTTINWDLDGKDWFLFGESGANYHWLGHKKGLEDWGCERTNSGLQSVKTVKPPAPDSILYARYPASVRRSAQEIAAGGRWSCKSSLMELLFFFKVSVSDVLPYITFKDSISHYSFIFSAEAEATLVEESVLIGFKCSVTCDDLI</sequence>
<reference evidence="1 2" key="1">
    <citation type="journal article" date="2019" name="Sci. Rep.">
        <title>Orb-weaving spider Araneus ventricosus genome elucidates the spidroin gene catalogue.</title>
        <authorList>
            <person name="Kono N."/>
            <person name="Nakamura H."/>
            <person name="Ohtoshi R."/>
            <person name="Moran D.A.P."/>
            <person name="Shinohara A."/>
            <person name="Yoshida Y."/>
            <person name="Fujiwara M."/>
            <person name="Mori M."/>
            <person name="Tomita M."/>
            <person name="Arakawa K."/>
        </authorList>
    </citation>
    <scope>NUCLEOTIDE SEQUENCE [LARGE SCALE GENOMIC DNA]</scope>
</reference>
<dbReference type="OrthoDB" id="421226at2759"/>
<dbReference type="EMBL" id="BGPR01019897">
    <property type="protein sequence ID" value="GBN83270.1"/>
    <property type="molecule type" value="Genomic_DNA"/>
</dbReference>
<comment type="caution">
    <text evidence="1">The sequence shown here is derived from an EMBL/GenBank/DDBJ whole genome shotgun (WGS) entry which is preliminary data.</text>
</comment>